<name>A0A420YG98_9PEZI</name>
<dbReference type="OrthoDB" id="5401779at2759"/>
<keyword evidence="2 7" id="KW-0812">Transmembrane</keyword>
<keyword evidence="10" id="KW-1185">Reference proteome</keyword>
<evidence type="ECO:0000256" key="4">
    <source>
        <dbReference type="ARBA" id="ARBA00023136"/>
    </source>
</evidence>
<comment type="caution">
    <text evidence="9">The sequence shown here is derived from an EMBL/GenBank/DDBJ whole genome shotgun (WGS) entry which is preliminary data.</text>
</comment>
<feature type="region of interest" description="Disordered" evidence="6">
    <location>
        <begin position="374"/>
        <end position="401"/>
    </location>
</feature>
<dbReference type="STRING" id="177199.A0A420YG98"/>
<feature type="domain" description="Rhodopsin" evidence="8">
    <location>
        <begin position="51"/>
        <end position="281"/>
    </location>
</feature>
<feature type="transmembrane region" description="Helical" evidence="7">
    <location>
        <begin position="141"/>
        <end position="164"/>
    </location>
</feature>
<dbReference type="InterPro" id="IPR049326">
    <property type="entry name" value="Rhodopsin_dom_fungi"/>
</dbReference>
<sequence length="401" mass="42633">MASASPAAPEAGLMPPPEGVIPDFYRKTDLQHTLIVVYCVTFALASVALAMRLYTRAFIVKNAGLDEPVIFLSWAVSLAFFITSVKAMPAGFGRHMWDVTPTQLQGYLDLLLVLALTYIWPPTLTKLAILVLYWRINPSRIFRGCILATAVMLLAYTITFSVLFGGPCNPLATGSGVCLNNIAVAQAVLNIVTDAIIIALPIPTIHRLNMPLKQKIQVGVILALGSAACIASIVRVSYVKAMQANPDVTWTQASAAVWSCLELNLGILCNCLALLKPFVRRHLPFLAGGSSSDNSAGPSGGGGGKPGANNSHDSSFAKRSNKPWDRLVGGKHTYQLHSVGKPNDDPIEDGAGPRKKGIVVVDEYAVDVVYKGRMDSQSGGGGDNGSTDSILGPAQSGYRTL</sequence>
<feature type="transmembrane region" description="Helical" evidence="7">
    <location>
        <begin position="184"/>
        <end position="204"/>
    </location>
</feature>
<dbReference type="Proteomes" id="UP000275385">
    <property type="component" value="Unassembled WGS sequence"/>
</dbReference>
<dbReference type="InterPro" id="IPR052337">
    <property type="entry name" value="SAT4-like"/>
</dbReference>
<reference evidence="9 10" key="1">
    <citation type="submission" date="2018-08" db="EMBL/GenBank/DDBJ databases">
        <title>Draft genome of the lignicolous fungus Coniochaeta pulveracea.</title>
        <authorList>
            <person name="Borstlap C.J."/>
            <person name="De Witt R.N."/>
            <person name="Botha A."/>
            <person name="Volschenk H."/>
        </authorList>
    </citation>
    <scope>NUCLEOTIDE SEQUENCE [LARGE SCALE GENOMIC DNA]</scope>
    <source>
        <strain evidence="9 10">CAB683</strain>
    </source>
</reference>
<dbReference type="GO" id="GO:0016020">
    <property type="term" value="C:membrane"/>
    <property type="evidence" value="ECO:0007669"/>
    <property type="project" value="UniProtKB-SubCell"/>
</dbReference>
<dbReference type="Pfam" id="PF20684">
    <property type="entry name" value="Fung_rhodopsin"/>
    <property type="match status" value="1"/>
</dbReference>
<dbReference type="EMBL" id="QVQW01000012">
    <property type="protein sequence ID" value="RKU46882.1"/>
    <property type="molecule type" value="Genomic_DNA"/>
</dbReference>
<accession>A0A420YG98</accession>
<evidence type="ECO:0000256" key="3">
    <source>
        <dbReference type="ARBA" id="ARBA00022989"/>
    </source>
</evidence>
<feature type="transmembrane region" description="Helical" evidence="7">
    <location>
        <begin position="69"/>
        <end position="90"/>
    </location>
</feature>
<feature type="transmembrane region" description="Helical" evidence="7">
    <location>
        <begin position="30"/>
        <end position="49"/>
    </location>
</feature>
<feature type="transmembrane region" description="Helical" evidence="7">
    <location>
        <begin position="256"/>
        <end position="275"/>
    </location>
</feature>
<protein>
    <recommendedName>
        <fullName evidence="8">Rhodopsin domain-containing protein</fullName>
    </recommendedName>
</protein>
<evidence type="ECO:0000256" key="2">
    <source>
        <dbReference type="ARBA" id="ARBA00022692"/>
    </source>
</evidence>
<evidence type="ECO:0000313" key="9">
    <source>
        <dbReference type="EMBL" id="RKU46882.1"/>
    </source>
</evidence>
<comment type="subcellular location">
    <subcellularLocation>
        <location evidence="1">Membrane</location>
        <topology evidence="1">Multi-pass membrane protein</topology>
    </subcellularLocation>
</comment>
<proteinExistence type="inferred from homology"/>
<feature type="transmembrane region" description="Helical" evidence="7">
    <location>
        <begin position="110"/>
        <end position="134"/>
    </location>
</feature>
<evidence type="ECO:0000256" key="5">
    <source>
        <dbReference type="ARBA" id="ARBA00038359"/>
    </source>
</evidence>
<dbReference type="AlphaFoldDB" id="A0A420YG98"/>
<keyword evidence="4 7" id="KW-0472">Membrane</keyword>
<evidence type="ECO:0000256" key="6">
    <source>
        <dbReference type="SAM" id="MobiDB-lite"/>
    </source>
</evidence>
<organism evidence="9 10">
    <name type="scientific">Coniochaeta pulveracea</name>
    <dbReference type="NCBI Taxonomy" id="177199"/>
    <lineage>
        <taxon>Eukaryota</taxon>
        <taxon>Fungi</taxon>
        <taxon>Dikarya</taxon>
        <taxon>Ascomycota</taxon>
        <taxon>Pezizomycotina</taxon>
        <taxon>Sordariomycetes</taxon>
        <taxon>Sordariomycetidae</taxon>
        <taxon>Coniochaetales</taxon>
        <taxon>Coniochaetaceae</taxon>
        <taxon>Coniochaeta</taxon>
    </lineage>
</organism>
<feature type="transmembrane region" description="Helical" evidence="7">
    <location>
        <begin position="216"/>
        <end position="236"/>
    </location>
</feature>
<dbReference type="PANTHER" id="PTHR33048:SF129">
    <property type="entry name" value="INTEGRAL MEMBRANE PROTEIN-RELATED"/>
    <property type="match status" value="1"/>
</dbReference>
<keyword evidence="3 7" id="KW-1133">Transmembrane helix</keyword>
<dbReference type="PANTHER" id="PTHR33048">
    <property type="entry name" value="PTH11-LIKE INTEGRAL MEMBRANE PROTEIN (AFU_ORTHOLOGUE AFUA_5G11245)"/>
    <property type="match status" value="1"/>
</dbReference>
<evidence type="ECO:0000256" key="7">
    <source>
        <dbReference type="SAM" id="Phobius"/>
    </source>
</evidence>
<gene>
    <name evidence="9" type="ORF">DL546_009137</name>
</gene>
<feature type="region of interest" description="Disordered" evidence="6">
    <location>
        <begin position="291"/>
        <end position="354"/>
    </location>
</feature>
<evidence type="ECO:0000256" key="1">
    <source>
        <dbReference type="ARBA" id="ARBA00004141"/>
    </source>
</evidence>
<evidence type="ECO:0000259" key="8">
    <source>
        <dbReference type="Pfam" id="PF20684"/>
    </source>
</evidence>
<comment type="similarity">
    <text evidence="5">Belongs to the SAT4 family.</text>
</comment>
<evidence type="ECO:0000313" key="10">
    <source>
        <dbReference type="Proteomes" id="UP000275385"/>
    </source>
</evidence>